<dbReference type="EMBL" id="BRXU01000002">
    <property type="protein sequence ID" value="GLC48985.1"/>
    <property type="molecule type" value="Genomic_DNA"/>
</dbReference>
<proteinExistence type="predicted"/>
<accession>A0A9W6BC01</accession>
<sequence length="218" mass="24154">MGCAGPRCLVWSLWALNLFISSVYLAISLVTFHNVKHGVKYLVQFENREAFKNSLLAACILGFLVVLFWIIFSFFVLFLRFFSSLPLGYGVMLGSCSHTGFFMLLCGLVLQTHESLASKFRDLKIWSSPDYQTYLATFIFNYILCGSYLIMFLVLIFTSGFFTKKEDRASSYTAKNPAGAPPAPPAASGTASGNTFSNIADNHGFGTNWSNSYRGGNV</sequence>
<name>A0A9W6BC01_9CHLO</name>
<gene>
    <name evidence="2" type="primary">PLEST006743</name>
    <name evidence="2" type="ORF">PLESTB_000170000</name>
</gene>
<evidence type="ECO:0000313" key="2">
    <source>
        <dbReference type="EMBL" id="GLC48985.1"/>
    </source>
</evidence>
<feature type="transmembrane region" description="Helical" evidence="1">
    <location>
        <begin position="131"/>
        <end position="158"/>
    </location>
</feature>
<feature type="transmembrane region" description="Helical" evidence="1">
    <location>
        <begin position="55"/>
        <end position="79"/>
    </location>
</feature>
<keyword evidence="1" id="KW-0812">Transmembrane</keyword>
<comment type="caution">
    <text evidence="2">The sequence shown here is derived from an EMBL/GenBank/DDBJ whole genome shotgun (WGS) entry which is preliminary data.</text>
</comment>
<feature type="transmembrane region" description="Helical" evidence="1">
    <location>
        <begin position="12"/>
        <end position="35"/>
    </location>
</feature>
<evidence type="ECO:0000313" key="3">
    <source>
        <dbReference type="Proteomes" id="UP001165080"/>
    </source>
</evidence>
<dbReference type="AlphaFoldDB" id="A0A9W6BC01"/>
<reference evidence="2 3" key="1">
    <citation type="journal article" date="2023" name="Commun. Biol.">
        <title>Reorganization of the ancestral sex-determining regions during the evolution of trioecy in Pleodorina starrii.</title>
        <authorList>
            <person name="Takahashi K."/>
            <person name="Suzuki S."/>
            <person name="Kawai-Toyooka H."/>
            <person name="Yamamoto K."/>
            <person name="Hamaji T."/>
            <person name="Ootsuki R."/>
            <person name="Yamaguchi H."/>
            <person name="Kawachi M."/>
            <person name="Higashiyama T."/>
            <person name="Nozaki H."/>
        </authorList>
    </citation>
    <scope>NUCLEOTIDE SEQUENCE [LARGE SCALE GENOMIC DNA]</scope>
    <source>
        <strain evidence="2 3">NIES-4479</strain>
    </source>
</reference>
<keyword evidence="3" id="KW-1185">Reference proteome</keyword>
<organism evidence="2 3">
    <name type="scientific">Pleodorina starrii</name>
    <dbReference type="NCBI Taxonomy" id="330485"/>
    <lineage>
        <taxon>Eukaryota</taxon>
        <taxon>Viridiplantae</taxon>
        <taxon>Chlorophyta</taxon>
        <taxon>core chlorophytes</taxon>
        <taxon>Chlorophyceae</taxon>
        <taxon>CS clade</taxon>
        <taxon>Chlamydomonadales</taxon>
        <taxon>Volvocaceae</taxon>
        <taxon>Pleodorina</taxon>
    </lineage>
</organism>
<protein>
    <submittedName>
        <fullName evidence="2">Uncharacterized protein</fullName>
    </submittedName>
</protein>
<evidence type="ECO:0000256" key="1">
    <source>
        <dbReference type="SAM" id="Phobius"/>
    </source>
</evidence>
<dbReference type="Proteomes" id="UP001165080">
    <property type="component" value="Unassembled WGS sequence"/>
</dbReference>
<keyword evidence="1" id="KW-0472">Membrane</keyword>
<keyword evidence="1" id="KW-1133">Transmembrane helix</keyword>
<feature type="transmembrane region" description="Helical" evidence="1">
    <location>
        <begin position="91"/>
        <end position="111"/>
    </location>
</feature>